<dbReference type="InterPro" id="IPR029014">
    <property type="entry name" value="NiFe-Hase_large"/>
</dbReference>
<proteinExistence type="predicted"/>
<evidence type="ECO:0000313" key="2">
    <source>
        <dbReference type="Proteomes" id="UP000009227"/>
    </source>
</evidence>
<dbReference type="PANTHER" id="PTHR43600">
    <property type="entry name" value="COENZYME F420 HYDROGENASE, SUBUNIT ALPHA"/>
    <property type="match status" value="1"/>
</dbReference>
<reference evidence="1 2" key="1">
    <citation type="submission" date="2011-05" db="EMBL/GenBank/DDBJ databases">
        <title>Complete sequence of Methanotorris igneus Kol 5.</title>
        <authorList>
            <consortium name="US DOE Joint Genome Institute"/>
            <person name="Lucas S."/>
            <person name="Han J."/>
            <person name="Lapidus A."/>
            <person name="Cheng J.-F."/>
            <person name="Goodwin L."/>
            <person name="Pitluck S."/>
            <person name="Peters L."/>
            <person name="Mikhailova N."/>
            <person name="Chertkov O."/>
            <person name="Han C."/>
            <person name="Tapia R."/>
            <person name="Land M."/>
            <person name="Hauser L."/>
            <person name="Kyrpides N."/>
            <person name="Ivanova N."/>
            <person name="Pagani I."/>
            <person name="Sieprawska-Lupa M."/>
            <person name="Whitman W."/>
            <person name="Woyke T."/>
        </authorList>
    </citation>
    <scope>NUCLEOTIDE SEQUENCE [LARGE SCALE GENOMIC DNA]</scope>
    <source>
        <strain evidence="2">DSM 5666 / JCM 11834 / Kol 5</strain>
    </source>
</reference>
<dbReference type="SUPFAM" id="SSF56762">
    <property type="entry name" value="HydB/Nqo4-like"/>
    <property type="match status" value="1"/>
</dbReference>
<dbReference type="STRING" id="880724.Metig_0358"/>
<gene>
    <name evidence="1" type="ordered locus">Metig_0358</name>
</gene>
<dbReference type="KEGG" id="mig:Metig_0358"/>
<dbReference type="HOGENOM" id="CLU_932593_0_0_2"/>
<organism evidence="2">
    <name type="scientific">Methanotorris igneus (strain DSM 5666 / JCM 11834 / Kol 5)</name>
    <dbReference type="NCBI Taxonomy" id="880724"/>
    <lineage>
        <taxon>Archaea</taxon>
        <taxon>Methanobacteriati</taxon>
        <taxon>Methanobacteriota</taxon>
        <taxon>Methanomada group</taxon>
        <taxon>Methanococci</taxon>
        <taxon>Methanococcales</taxon>
        <taxon>Methanocaldococcaceae</taxon>
        <taxon>Methanotorris</taxon>
    </lineage>
</organism>
<name>F6BB29_METIK</name>
<dbReference type="AlphaFoldDB" id="F6BB29"/>
<keyword evidence="2" id="KW-1185">Reference proteome</keyword>
<dbReference type="EMBL" id="CP002737">
    <property type="protein sequence ID" value="AEF95914.1"/>
    <property type="molecule type" value="Genomic_DNA"/>
</dbReference>
<sequence>MRIRGFESSLMEKPYEFAPVALARLCCNTEVSNALASVMAIEDAFKVSVPKEAIILRKIANLGEIIEGNAIKLRPFRDTEELIEIGEKIKLIAGKKAKYIVVGGVSKNISEKRKEKLKELAKEGLNYISREFIEMVNERKKKIPLPDLNLVSANSFSIEDVEVNGFPKNALFYKRAVYSGPLSRMYEKGVINSKNTWDILIARELEMEMALKEVFELLNKLTLTYPYIEPTVNDGKGKAIVESPEGLVYHEVVIKNGRIDDYTIINGEHFNKVVLDRIEENKEEAERIFGFCERCYYL</sequence>
<evidence type="ECO:0000313" key="1">
    <source>
        <dbReference type="EMBL" id="AEF95914.1"/>
    </source>
</evidence>
<dbReference type="Proteomes" id="UP000009227">
    <property type="component" value="Chromosome"/>
</dbReference>
<protein>
    <submittedName>
        <fullName evidence="1">Nickel-dependent hydrogenase large subunit</fullName>
    </submittedName>
</protein>
<dbReference type="Gene3D" id="1.10.645.10">
    <property type="entry name" value="Cytochrome-c3 Hydrogenase, chain B"/>
    <property type="match status" value="1"/>
</dbReference>
<dbReference type="RefSeq" id="WP_013798523.1">
    <property type="nucleotide sequence ID" value="NC_015562.1"/>
</dbReference>
<dbReference type="GeneID" id="10643195"/>
<dbReference type="OrthoDB" id="65136at2157"/>
<accession>F6BB29</accession>
<dbReference type="PANTHER" id="PTHR43600:SF1">
    <property type="entry name" value="COENZYME F420 HYDROGENASE SUBUNIT ALPHA"/>
    <property type="match status" value="1"/>
</dbReference>